<feature type="domain" description="CheC-like protein" evidence="3">
    <location>
        <begin position="15"/>
        <end position="48"/>
    </location>
</feature>
<dbReference type="InterPro" id="IPR007597">
    <property type="entry name" value="CheC"/>
</dbReference>
<dbReference type="Proteomes" id="UP000274920">
    <property type="component" value="Unassembled WGS sequence"/>
</dbReference>
<evidence type="ECO:0000256" key="2">
    <source>
        <dbReference type="ARBA" id="ARBA00022801"/>
    </source>
</evidence>
<dbReference type="CDD" id="cd17909">
    <property type="entry name" value="CheC_ClassI"/>
    <property type="match status" value="1"/>
</dbReference>
<evidence type="ECO:0000256" key="1">
    <source>
        <dbReference type="ARBA" id="ARBA00022500"/>
    </source>
</evidence>
<dbReference type="Gene3D" id="3.40.1550.10">
    <property type="entry name" value="CheC-like"/>
    <property type="match status" value="1"/>
</dbReference>
<dbReference type="SUPFAM" id="SSF103039">
    <property type="entry name" value="CheC-like"/>
    <property type="match status" value="1"/>
</dbReference>
<dbReference type="PANTHER" id="PTHR43693">
    <property type="entry name" value="PROTEIN PHOSPHATASE CHEZ"/>
    <property type="match status" value="1"/>
</dbReference>
<accession>N2A4Z5</accession>
<keyword evidence="1" id="KW-0145">Chemotaxis</keyword>
<dbReference type="RefSeq" id="WP_004072139.1">
    <property type="nucleotide sequence ID" value="NZ_CASCYM010000045.1"/>
</dbReference>
<dbReference type="EMBL" id="VIRB01000057">
    <property type="protein sequence ID" value="NDO68766.1"/>
    <property type="molecule type" value="Genomic_DNA"/>
</dbReference>
<evidence type="ECO:0000313" key="7">
    <source>
        <dbReference type="Proteomes" id="UP000474104"/>
    </source>
</evidence>
<accession>A0A3R8JRR9</accession>
<reference evidence="5" key="1">
    <citation type="submission" date="2018-10" db="EMBL/GenBank/DDBJ databases">
        <title>Schaedlerella arabinophila gen. nov. sp. nov., isolated from the mouse intestinal tract and comparative analysis with the genome of the closely related altered Schaedler flora strain ASF502.</title>
        <authorList>
            <person name="Miyake S."/>
            <person name="Soh M."/>
            <person name="Seedorf H."/>
        </authorList>
    </citation>
    <scope>NUCLEOTIDE SEQUENCE [LARGE SCALE GENOMIC DNA]</scope>
    <source>
        <strain evidence="5">DSM 106076</strain>
    </source>
</reference>
<name>N2A4Z5_9FIRM</name>
<dbReference type="PANTHER" id="PTHR43693:SF1">
    <property type="entry name" value="PROTEIN PHOSPHATASE CHEZ"/>
    <property type="match status" value="1"/>
</dbReference>
<protein>
    <submittedName>
        <fullName evidence="5">Chemotaxis protein CheC</fullName>
    </submittedName>
</protein>
<evidence type="ECO:0000313" key="6">
    <source>
        <dbReference type="Proteomes" id="UP000274920"/>
    </source>
</evidence>
<dbReference type="OrthoDB" id="9812187at2"/>
<evidence type="ECO:0000313" key="5">
    <source>
        <dbReference type="EMBL" id="RRK33664.1"/>
    </source>
</evidence>
<dbReference type="GO" id="GO:0006935">
    <property type="term" value="P:chemotaxis"/>
    <property type="evidence" value="ECO:0007669"/>
    <property type="project" value="UniProtKB-KW"/>
</dbReference>
<dbReference type="InterPro" id="IPR028976">
    <property type="entry name" value="CheC-like_sf"/>
</dbReference>
<comment type="caution">
    <text evidence="5">The sequence shown here is derived from an EMBL/GenBank/DDBJ whole genome shotgun (WGS) entry which is preliminary data.</text>
</comment>
<dbReference type="EMBL" id="RHJS01000002">
    <property type="protein sequence ID" value="RRK33664.1"/>
    <property type="molecule type" value="Genomic_DNA"/>
</dbReference>
<dbReference type="GO" id="GO:0016787">
    <property type="term" value="F:hydrolase activity"/>
    <property type="evidence" value="ECO:0007669"/>
    <property type="project" value="UniProtKB-KW"/>
</dbReference>
<keyword evidence="6" id="KW-1185">Reference proteome</keyword>
<proteinExistence type="predicted"/>
<dbReference type="eggNOG" id="COG1776">
    <property type="taxonomic scope" value="Bacteria"/>
</dbReference>
<reference evidence="4 7" key="2">
    <citation type="submission" date="2019-07" db="EMBL/GenBank/DDBJ databases">
        <title>Draft genome sequences of 15 bacterial species constituting the stable defined intestinal microbiota of the GM15 gnotobiotic mouse model.</title>
        <authorList>
            <person name="Elie C."/>
            <person name="Mathieu A."/>
            <person name="Saliou A."/>
            <person name="Darnaud M."/>
            <person name="Leulier F."/>
            <person name="Tamellini A."/>
        </authorList>
    </citation>
    <scope>NUCLEOTIDE SEQUENCE [LARGE SCALE GENOMIC DNA]</scope>
    <source>
        <strain evidence="7">ASF 502</strain>
        <strain evidence="4">MD300</strain>
    </source>
</reference>
<organism evidence="5 6">
    <name type="scientific">Schaedlerella arabinosiphila</name>
    <dbReference type="NCBI Taxonomy" id="2044587"/>
    <lineage>
        <taxon>Bacteria</taxon>
        <taxon>Bacillati</taxon>
        <taxon>Bacillota</taxon>
        <taxon>Clostridia</taxon>
        <taxon>Lachnospirales</taxon>
        <taxon>Lachnospiraceae</taxon>
        <taxon>Schaedlerella</taxon>
    </lineage>
</organism>
<evidence type="ECO:0000259" key="3">
    <source>
        <dbReference type="Pfam" id="PF04509"/>
    </source>
</evidence>
<dbReference type="Pfam" id="PF04509">
    <property type="entry name" value="CheC"/>
    <property type="match status" value="2"/>
</dbReference>
<keyword evidence="2" id="KW-0378">Hydrolase</keyword>
<sequence>MAISRYEEMGELEFDILKEIGSIGGGNAATALSSMLNAKVNMSMPAVKVLGFNAALNLLGDPEELVAAIFVEMSGELEGVMLFILTKEFADEIVQRMLGKGSVDMLELDEIDTSVLTEIGNIVISSYITAMSSLANVEVELSVPQFTANMLGGILSVPIAVMGQHSDRIMMITGEFKIDGKALNSSMLLLPDVKSLNVLMKKLGVE</sequence>
<dbReference type="AlphaFoldDB" id="N2A4Z5"/>
<dbReference type="HOGENOM" id="CLU_087860_2_1_9"/>
<dbReference type="STRING" id="2044587.C824_05238"/>
<feature type="domain" description="CheC-like protein" evidence="3">
    <location>
        <begin position="113"/>
        <end position="146"/>
    </location>
</feature>
<evidence type="ECO:0000313" key="4">
    <source>
        <dbReference type="EMBL" id="NDO68766.1"/>
    </source>
</evidence>
<dbReference type="InterPro" id="IPR050992">
    <property type="entry name" value="CheZ_family_phosphatases"/>
</dbReference>
<gene>
    <name evidence="5" type="ORF">EBB54_21635</name>
    <name evidence="4" type="ORF">FMM80_08750</name>
</gene>
<dbReference type="Proteomes" id="UP000474104">
    <property type="component" value="Unassembled WGS sequence"/>
</dbReference>